<dbReference type="GO" id="GO:0043565">
    <property type="term" value="F:sequence-specific DNA binding"/>
    <property type="evidence" value="ECO:0007669"/>
    <property type="project" value="InterPro"/>
</dbReference>
<keyword evidence="6" id="KW-1185">Reference proteome</keyword>
<gene>
    <name evidence="5" type="ORF">DWV06_10360</name>
</gene>
<evidence type="ECO:0000256" key="1">
    <source>
        <dbReference type="ARBA" id="ARBA00023015"/>
    </source>
</evidence>
<reference evidence="5 6" key="1">
    <citation type="submission" date="2018-07" db="EMBL/GenBank/DDBJ databases">
        <title>Anaerosacharophilus polymeroproducens gen. nov. sp. nov., an anaerobic bacterium isolated from salt field.</title>
        <authorList>
            <person name="Kim W."/>
            <person name="Yang S.-H."/>
            <person name="Oh J."/>
            <person name="Lee J.-H."/>
            <person name="Kwon K.K."/>
        </authorList>
    </citation>
    <scope>NUCLEOTIDE SEQUENCE [LARGE SCALE GENOMIC DNA]</scope>
    <source>
        <strain evidence="5 6">MCWD5</strain>
    </source>
</reference>
<dbReference type="SUPFAM" id="SSF46689">
    <property type="entry name" value="Homeodomain-like"/>
    <property type="match status" value="2"/>
</dbReference>
<dbReference type="PANTHER" id="PTHR43280:SF34">
    <property type="entry name" value="ARAC-FAMILY TRANSCRIPTIONAL REGULATOR"/>
    <property type="match status" value="1"/>
</dbReference>
<organism evidence="5 6">
    <name type="scientific">Anaerosacchariphilus polymeriproducens</name>
    <dbReference type="NCBI Taxonomy" id="1812858"/>
    <lineage>
        <taxon>Bacteria</taxon>
        <taxon>Bacillati</taxon>
        <taxon>Bacillota</taxon>
        <taxon>Clostridia</taxon>
        <taxon>Lachnospirales</taxon>
        <taxon>Lachnospiraceae</taxon>
        <taxon>Anaerosacchariphilus</taxon>
    </lineage>
</organism>
<feature type="domain" description="HTH araC/xylS-type" evidence="4">
    <location>
        <begin position="186"/>
        <end position="283"/>
    </location>
</feature>
<dbReference type="GO" id="GO:0003700">
    <property type="term" value="F:DNA-binding transcription factor activity"/>
    <property type="evidence" value="ECO:0007669"/>
    <property type="project" value="InterPro"/>
</dbReference>
<dbReference type="EMBL" id="QRCT01000029">
    <property type="protein sequence ID" value="RDU23299.1"/>
    <property type="molecule type" value="Genomic_DNA"/>
</dbReference>
<evidence type="ECO:0000313" key="5">
    <source>
        <dbReference type="EMBL" id="RDU23299.1"/>
    </source>
</evidence>
<dbReference type="RefSeq" id="WP_115482115.1">
    <property type="nucleotide sequence ID" value="NZ_QRCT01000029.1"/>
</dbReference>
<protein>
    <submittedName>
        <fullName evidence="5">AraC family transcriptional regulator</fullName>
    </submittedName>
</protein>
<keyword evidence="2" id="KW-0238">DNA-binding</keyword>
<dbReference type="InterPro" id="IPR014710">
    <property type="entry name" value="RmlC-like_jellyroll"/>
</dbReference>
<dbReference type="InterPro" id="IPR037923">
    <property type="entry name" value="HTH-like"/>
</dbReference>
<keyword evidence="1" id="KW-0805">Transcription regulation</keyword>
<evidence type="ECO:0000256" key="2">
    <source>
        <dbReference type="ARBA" id="ARBA00023125"/>
    </source>
</evidence>
<dbReference type="SUPFAM" id="SSF51215">
    <property type="entry name" value="Regulatory protein AraC"/>
    <property type="match status" value="1"/>
</dbReference>
<evidence type="ECO:0000259" key="4">
    <source>
        <dbReference type="PROSITE" id="PS01124"/>
    </source>
</evidence>
<comment type="caution">
    <text evidence="5">The sequence shown here is derived from an EMBL/GenBank/DDBJ whole genome shotgun (WGS) entry which is preliminary data.</text>
</comment>
<dbReference type="OrthoDB" id="9774814at2"/>
<keyword evidence="3" id="KW-0804">Transcription</keyword>
<sequence length="296" mass="35346">MSTLIDNQKKGYLYENFRLFHLKDKSNQEFEYHFHDFDKIIIFLSGTVTYLIEGKAYYLKPWDILLVNHHDIHRPIIDAANTYERIIIWIKPDYIEQQKNNSTDITACFTKAIEKSFNLIRLESDLLQKIQYLISELETALLSEEFGSDLLSNSLFIQFMVYLNRIFLREQYTNDTSFLKYDKQTEEVIRYINQHLSEPLSNQKLAHEFYLSKYYLMHKFKEETGYSIHNYILHKRLLLSVEYLKDGIPVMKAAQLSGFGDYSSFLRSFRKLFHKSPRDFMNSNEMNVSNNNKKLL</sequence>
<dbReference type="InterPro" id="IPR003313">
    <property type="entry name" value="AraC-bd"/>
</dbReference>
<evidence type="ECO:0000256" key="3">
    <source>
        <dbReference type="ARBA" id="ARBA00023163"/>
    </source>
</evidence>
<dbReference type="Pfam" id="PF12833">
    <property type="entry name" value="HTH_18"/>
    <property type="match status" value="1"/>
</dbReference>
<name>A0A371AUT0_9FIRM</name>
<dbReference type="PROSITE" id="PS01124">
    <property type="entry name" value="HTH_ARAC_FAMILY_2"/>
    <property type="match status" value="1"/>
</dbReference>
<dbReference type="Gene3D" id="1.10.10.60">
    <property type="entry name" value="Homeodomain-like"/>
    <property type="match status" value="2"/>
</dbReference>
<dbReference type="Proteomes" id="UP000255036">
    <property type="component" value="Unassembled WGS sequence"/>
</dbReference>
<evidence type="ECO:0000313" key="6">
    <source>
        <dbReference type="Proteomes" id="UP000255036"/>
    </source>
</evidence>
<accession>A0A371AUT0</accession>
<dbReference type="InterPro" id="IPR018060">
    <property type="entry name" value="HTH_AraC"/>
</dbReference>
<dbReference type="SMART" id="SM00342">
    <property type="entry name" value="HTH_ARAC"/>
    <property type="match status" value="1"/>
</dbReference>
<proteinExistence type="predicted"/>
<dbReference type="AlphaFoldDB" id="A0A371AUT0"/>
<dbReference type="InterPro" id="IPR009057">
    <property type="entry name" value="Homeodomain-like_sf"/>
</dbReference>
<dbReference type="Gene3D" id="2.60.120.10">
    <property type="entry name" value="Jelly Rolls"/>
    <property type="match status" value="1"/>
</dbReference>
<dbReference type="Pfam" id="PF02311">
    <property type="entry name" value="AraC_binding"/>
    <property type="match status" value="1"/>
</dbReference>
<dbReference type="PANTHER" id="PTHR43280">
    <property type="entry name" value="ARAC-FAMILY TRANSCRIPTIONAL REGULATOR"/>
    <property type="match status" value="1"/>
</dbReference>